<evidence type="ECO:0000256" key="4">
    <source>
        <dbReference type="ARBA" id="ARBA00023136"/>
    </source>
</evidence>
<keyword evidence="9" id="KW-1185">Reference proteome</keyword>
<dbReference type="InterPro" id="IPR003020">
    <property type="entry name" value="HCO3_transpt_euk"/>
</dbReference>
<evidence type="ECO:0000259" key="7">
    <source>
        <dbReference type="Pfam" id="PF00955"/>
    </source>
</evidence>
<evidence type="ECO:0000256" key="5">
    <source>
        <dbReference type="SAM" id="MobiDB-lite"/>
    </source>
</evidence>
<keyword evidence="4 6" id="KW-0472">Membrane</keyword>
<proteinExistence type="predicted"/>
<sequence length="637" mass="70638">MLEKPQAKASWLATVSNQFRKGGKLQPFRLLRQDIHNLRSRYVSDWTVFNQLVVASAVYVFFTNILPGITFANDLFVLTGESWGTIEVVFSTGLCGLIFSLFSAQPLTILGVTGPFSVLAENMYKLCTNNFHVPFLPVMAWSLIHSAWMHYLLAIFNAHDYTMQYVTNFSADIFSLLNSVIYFQKASLELKRNHDNVPFDAFLYSIIGAFGTCLLAIFLSTALEWKPLFGRIVRMGLAEYAAAISIIFFIGVPYMGELANLDHERLSISKTFRPTSPTRDTFFVRFWELPLEWVFISMIPGLIITVLFYFDHEISSIICTVERYGVKKPGGYAWDIVLLGTTTALCGILGIPPANGLLPQAPLHSESLRHWVEVDAEDSDSDSSPLTTASSPASSPSSSSSSSTTLSSPDLNTTTTPPPPKKKKLIPRVHEQRYSPLLQSALILVFISPPFQHLLGFTPTSVLAGLFMYMGYQSLSVNPILPRFFELLSPPSELPPLPNPQISRWAVHGYTLTQIVLTGIIFGVTLTVAAPGFPVIIIILVPVRLWVMNRIWGRETLRFVDGWACRPGKPEDSEEEVEERARREGEGNGVLEGGRGGEGGVSESERVGEVDVDVDVERGLARTSSGIKNGDVREKQS</sequence>
<reference evidence="8" key="2">
    <citation type="submission" date="2023-06" db="EMBL/GenBank/DDBJ databases">
        <authorList>
            <consortium name="Lawrence Berkeley National Laboratory"/>
            <person name="Haridas S."/>
            <person name="Hensen N."/>
            <person name="Bonometti L."/>
            <person name="Westerberg I."/>
            <person name="Brannstrom I.O."/>
            <person name="Guillou S."/>
            <person name="Cros-Aarteil S."/>
            <person name="Calhoun S."/>
            <person name="Kuo A."/>
            <person name="Mondo S."/>
            <person name="Pangilinan J."/>
            <person name="Riley R."/>
            <person name="Labutti K."/>
            <person name="Andreopoulos B."/>
            <person name="Lipzen A."/>
            <person name="Chen C."/>
            <person name="Yanf M."/>
            <person name="Daum C."/>
            <person name="Ng V."/>
            <person name="Clum A."/>
            <person name="Steindorff A."/>
            <person name="Ohm R."/>
            <person name="Martin F."/>
            <person name="Silar P."/>
            <person name="Natvig D."/>
            <person name="Lalanne C."/>
            <person name="Gautier V."/>
            <person name="Ament-Velasquez S.L."/>
            <person name="Kruys A."/>
            <person name="Hutchinson M.I."/>
            <person name="Powell A.J."/>
            <person name="Barry K."/>
            <person name="Miller A.N."/>
            <person name="Grigoriev I.V."/>
            <person name="Debuchy R."/>
            <person name="Gladieux P."/>
            <person name="Thoren M.H."/>
            <person name="Johannesson H."/>
        </authorList>
    </citation>
    <scope>NUCLEOTIDE SEQUENCE</scope>
    <source>
        <strain evidence="8">CBS 560.94</strain>
    </source>
</reference>
<accession>A0AAE0MWE7</accession>
<feature type="region of interest" description="Disordered" evidence="5">
    <location>
        <begin position="378"/>
        <end position="426"/>
    </location>
</feature>
<feature type="compositionally biased region" description="Low complexity" evidence="5">
    <location>
        <begin position="382"/>
        <end position="415"/>
    </location>
</feature>
<keyword evidence="3 6" id="KW-1133">Transmembrane helix</keyword>
<feature type="transmembrane region" description="Helical" evidence="6">
    <location>
        <begin position="131"/>
        <end position="153"/>
    </location>
</feature>
<comment type="subcellular location">
    <subcellularLocation>
        <location evidence="1">Membrane</location>
        <topology evidence="1">Multi-pass membrane protein</topology>
    </subcellularLocation>
</comment>
<feature type="compositionally biased region" description="Gly residues" evidence="5">
    <location>
        <begin position="587"/>
        <end position="600"/>
    </location>
</feature>
<feature type="transmembrane region" description="Helical" evidence="6">
    <location>
        <begin position="203"/>
        <end position="225"/>
    </location>
</feature>
<dbReference type="GO" id="GO:0080139">
    <property type="term" value="F:borate efflux transmembrane transporter activity"/>
    <property type="evidence" value="ECO:0007669"/>
    <property type="project" value="TreeGrafter"/>
</dbReference>
<dbReference type="GO" id="GO:0005886">
    <property type="term" value="C:plasma membrane"/>
    <property type="evidence" value="ECO:0007669"/>
    <property type="project" value="TreeGrafter"/>
</dbReference>
<dbReference type="RefSeq" id="XP_062686119.1">
    <property type="nucleotide sequence ID" value="XM_062822154.1"/>
</dbReference>
<dbReference type="Pfam" id="PF00955">
    <property type="entry name" value="HCO3_cotransp"/>
    <property type="match status" value="3"/>
</dbReference>
<evidence type="ECO:0000256" key="6">
    <source>
        <dbReference type="SAM" id="Phobius"/>
    </source>
</evidence>
<protein>
    <submittedName>
        <fullName evidence="8">HCO3 transporter family-domain-containing protein</fullName>
    </submittedName>
</protein>
<dbReference type="InterPro" id="IPR011531">
    <property type="entry name" value="HCO3_transpt-like_TM_dom"/>
</dbReference>
<feature type="transmembrane region" description="Helical" evidence="6">
    <location>
        <begin position="331"/>
        <end position="351"/>
    </location>
</feature>
<feature type="domain" description="Bicarbonate transporter-like transmembrane" evidence="7">
    <location>
        <begin position="27"/>
        <end position="197"/>
    </location>
</feature>
<name>A0AAE0MWE7_9PEZI</name>
<dbReference type="GO" id="GO:0000324">
    <property type="term" value="C:fungal-type vacuole"/>
    <property type="evidence" value="ECO:0007669"/>
    <property type="project" value="TreeGrafter"/>
</dbReference>
<feature type="domain" description="Bicarbonate transporter-like transmembrane" evidence="7">
    <location>
        <begin position="198"/>
        <end position="374"/>
    </location>
</feature>
<dbReference type="GO" id="GO:0050801">
    <property type="term" value="P:monoatomic ion homeostasis"/>
    <property type="evidence" value="ECO:0007669"/>
    <property type="project" value="TreeGrafter"/>
</dbReference>
<feature type="transmembrane region" description="Helical" evidence="6">
    <location>
        <begin position="237"/>
        <end position="256"/>
    </location>
</feature>
<feature type="transmembrane region" description="Helical" evidence="6">
    <location>
        <begin position="52"/>
        <end position="76"/>
    </location>
</feature>
<feature type="domain" description="Bicarbonate transporter-like transmembrane" evidence="7">
    <location>
        <begin position="422"/>
        <end position="561"/>
    </location>
</feature>
<gene>
    <name evidence="8" type="ORF">B0H65DRAFT_22894</name>
</gene>
<dbReference type="AlphaFoldDB" id="A0AAE0MWE7"/>
<organism evidence="8 9">
    <name type="scientific">Neurospora tetraspora</name>
    <dbReference type="NCBI Taxonomy" id="94610"/>
    <lineage>
        <taxon>Eukaryota</taxon>
        <taxon>Fungi</taxon>
        <taxon>Dikarya</taxon>
        <taxon>Ascomycota</taxon>
        <taxon>Pezizomycotina</taxon>
        <taxon>Sordariomycetes</taxon>
        <taxon>Sordariomycetidae</taxon>
        <taxon>Sordariales</taxon>
        <taxon>Sordariaceae</taxon>
        <taxon>Neurospora</taxon>
    </lineage>
</organism>
<dbReference type="GO" id="GO:0006820">
    <property type="term" value="P:monoatomic anion transport"/>
    <property type="evidence" value="ECO:0007669"/>
    <property type="project" value="InterPro"/>
</dbReference>
<comment type="caution">
    <text evidence="8">The sequence shown here is derived from an EMBL/GenBank/DDBJ whole genome shotgun (WGS) entry which is preliminary data.</text>
</comment>
<feature type="compositionally biased region" description="Basic and acidic residues" evidence="5">
    <location>
        <begin position="603"/>
        <end position="620"/>
    </location>
</feature>
<dbReference type="GO" id="GO:0005452">
    <property type="term" value="F:solute:inorganic anion antiporter activity"/>
    <property type="evidence" value="ECO:0007669"/>
    <property type="project" value="InterPro"/>
</dbReference>
<evidence type="ECO:0000313" key="8">
    <source>
        <dbReference type="EMBL" id="KAK3354741.1"/>
    </source>
</evidence>
<evidence type="ECO:0000256" key="1">
    <source>
        <dbReference type="ARBA" id="ARBA00004141"/>
    </source>
</evidence>
<feature type="transmembrane region" description="Helical" evidence="6">
    <location>
        <begin position="88"/>
        <end position="111"/>
    </location>
</feature>
<feature type="transmembrane region" description="Helical" evidence="6">
    <location>
        <begin position="515"/>
        <end position="541"/>
    </location>
</feature>
<reference evidence="8" key="1">
    <citation type="journal article" date="2023" name="Mol. Phylogenet. Evol.">
        <title>Genome-scale phylogeny and comparative genomics of the fungal order Sordariales.</title>
        <authorList>
            <person name="Hensen N."/>
            <person name="Bonometti L."/>
            <person name="Westerberg I."/>
            <person name="Brannstrom I.O."/>
            <person name="Guillou S."/>
            <person name="Cros-Aarteil S."/>
            <person name="Calhoun S."/>
            <person name="Haridas S."/>
            <person name="Kuo A."/>
            <person name="Mondo S."/>
            <person name="Pangilinan J."/>
            <person name="Riley R."/>
            <person name="LaButti K."/>
            <person name="Andreopoulos B."/>
            <person name="Lipzen A."/>
            <person name="Chen C."/>
            <person name="Yan M."/>
            <person name="Daum C."/>
            <person name="Ng V."/>
            <person name="Clum A."/>
            <person name="Steindorff A."/>
            <person name="Ohm R.A."/>
            <person name="Martin F."/>
            <person name="Silar P."/>
            <person name="Natvig D.O."/>
            <person name="Lalanne C."/>
            <person name="Gautier V."/>
            <person name="Ament-Velasquez S.L."/>
            <person name="Kruys A."/>
            <person name="Hutchinson M.I."/>
            <person name="Powell A.J."/>
            <person name="Barry K."/>
            <person name="Miller A.N."/>
            <person name="Grigoriev I.V."/>
            <person name="Debuchy R."/>
            <person name="Gladieux P."/>
            <person name="Hiltunen Thoren M."/>
            <person name="Johannesson H."/>
        </authorList>
    </citation>
    <scope>NUCLEOTIDE SEQUENCE</scope>
    <source>
        <strain evidence="8">CBS 560.94</strain>
    </source>
</reference>
<dbReference type="EMBL" id="JAUEPP010000001">
    <property type="protein sequence ID" value="KAK3354741.1"/>
    <property type="molecule type" value="Genomic_DNA"/>
</dbReference>
<dbReference type="PANTHER" id="PTHR11453:SF82">
    <property type="entry name" value="BORON TRANSPORTER 1"/>
    <property type="match status" value="1"/>
</dbReference>
<evidence type="ECO:0000256" key="3">
    <source>
        <dbReference type="ARBA" id="ARBA00022989"/>
    </source>
</evidence>
<dbReference type="PANTHER" id="PTHR11453">
    <property type="entry name" value="ANION EXCHANGE PROTEIN"/>
    <property type="match status" value="1"/>
</dbReference>
<feature type="transmembrane region" description="Helical" evidence="6">
    <location>
        <begin position="293"/>
        <end position="310"/>
    </location>
</feature>
<evidence type="ECO:0000313" key="9">
    <source>
        <dbReference type="Proteomes" id="UP001278500"/>
    </source>
</evidence>
<evidence type="ECO:0000256" key="2">
    <source>
        <dbReference type="ARBA" id="ARBA00022692"/>
    </source>
</evidence>
<feature type="region of interest" description="Disordered" evidence="5">
    <location>
        <begin position="568"/>
        <end position="637"/>
    </location>
</feature>
<keyword evidence="2 6" id="KW-0812">Transmembrane</keyword>
<dbReference type="Proteomes" id="UP001278500">
    <property type="component" value="Unassembled WGS sequence"/>
</dbReference>
<dbReference type="GeneID" id="87859308"/>